<proteinExistence type="predicted"/>
<evidence type="ECO:0008006" key="3">
    <source>
        <dbReference type="Google" id="ProtNLM"/>
    </source>
</evidence>
<dbReference type="RefSeq" id="WP_377555496.1">
    <property type="nucleotide sequence ID" value="NZ_JBHUHQ010000013.1"/>
</dbReference>
<name>A0ABW4VWA7_9BACI</name>
<organism evidence="1 2">
    <name type="scientific">Ornithinibacillus salinisoli</name>
    <dbReference type="NCBI Taxonomy" id="1848459"/>
    <lineage>
        <taxon>Bacteria</taxon>
        <taxon>Bacillati</taxon>
        <taxon>Bacillota</taxon>
        <taxon>Bacilli</taxon>
        <taxon>Bacillales</taxon>
        <taxon>Bacillaceae</taxon>
        <taxon>Ornithinibacillus</taxon>
    </lineage>
</organism>
<accession>A0ABW4VWA7</accession>
<dbReference type="EMBL" id="JBHUHQ010000013">
    <property type="protein sequence ID" value="MFD2043922.1"/>
    <property type="molecule type" value="Genomic_DNA"/>
</dbReference>
<sequence>MITVIIFIAAIILLILLLILSNRAKVHNSPQESDINEEYISHGTRKNIEDPKKL</sequence>
<keyword evidence="2" id="KW-1185">Reference proteome</keyword>
<evidence type="ECO:0000313" key="2">
    <source>
        <dbReference type="Proteomes" id="UP001597383"/>
    </source>
</evidence>
<dbReference type="Proteomes" id="UP001597383">
    <property type="component" value="Unassembled WGS sequence"/>
</dbReference>
<protein>
    <recommendedName>
        <fullName evidence="3">YtzI protein</fullName>
    </recommendedName>
</protein>
<gene>
    <name evidence="1" type="ORF">ACFSJF_06590</name>
</gene>
<reference evidence="2" key="1">
    <citation type="journal article" date="2019" name="Int. J. Syst. Evol. Microbiol.">
        <title>The Global Catalogue of Microorganisms (GCM) 10K type strain sequencing project: providing services to taxonomists for standard genome sequencing and annotation.</title>
        <authorList>
            <consortium name="The Broad Institute Genomics Platform"/>
            <consortium name="The Broad Institute Genome Sequencing Center for Infectious Disease"/>
            <person name="Wu L."/>
            <person name="Ma J."/>
        </authorList>
    </citation>
    <scope>NUCLEOTIDE SEQUENCE [LARGE SCALE GENOMIC DNA]</scope>
    <source>
        <strain evidence="2">R28</strain>
    </source>
</reference>
<evidence type="ECO:0000313" key="1">
    <source>
        <dbReference type="EMBL" id="MFD2043922.1"/>
    </source>
</evidence>
<comment type="caution">
    <text evidence="1">The sequence shown here is derived from an EMBL/GenBank/DDBJ whole genome shotgun (WGS) entry which is preliminary data.</text>
</comment>